<accession>A0ABP0Y9L1</accession>
<dbReference type="PANTHER" id="PTHR31147:SF66">
    <property type="entry name" value="OS05G0315700 PROTEIN"/>
    <property type="match status" value="1"/>
</dbReference>
<organism evidence="3 4">
    <name type="scientific">Citrullus colocynthis</name>
    <name type="common">colocynth</name>
    <dbReference type="NCBI Taxonomy" id="252529"/>
    <lineage>
        <taxon>Eukaryota</taxon>
        <taxon>Viridiplantae</taxon>
        <taxon>Streptophyta</taxon>
        <taxon>Embryophyta</taxon>
        <taxon>Tracheophyta</taxon>
        <taxon>Spermatophyta</taxon>
        <taxon>Magnoliopsida</taxon>
        <taxon>eudicotyledons</taxon>
        <taxon>Gunneridae</taxon>
        <taxon>Pentapetalae</taxon>
        <taxon>rosids</taxon>
        <taxon>fabids</taxon>
        <taxon>Cucurbitales</taxon>
        <taxon>Cucurbitaceae</taxon>
        <taxon>Benincaseae</taxon>
        <taxon>Citrullus</taxon>
    </lineage>
</organism>
<dbReference type="InterPro" id="IPR050898">
    <property type="entry name" value="Plant_acyltransferase"/>
</dbReference>
<gene>
    <name evidence="3" type="ORF">CITCOLO1_LOCUS7439</name>
</gene>
<evidence type="ECO:0008006" key="5">
    <source>
        <dbReference type="Google" id="ProtNLM"/>
    </source>
</evidence>
<name>A0ABP0Y9L1_9ROSI</name>
<reference evidence="3 4" key="1">
    <citation type="submission" date="2024-03" db="EMBL/GenBank/DDBJ databases">
        <authorList>
            <person name="Gkanogiannis A."/>
            <person name="Becerra Lopez-Lavalle L."/>
        </authorList>
    </citation>
    <scope>NUCLEOTIDE SEQUENCE [LARGE SCALE GENOMIC DNA]</scope>
</reference>
<sequence>MDDQESFRLQLPVMQFYEYKADMMGRDPVKIIKEGVAKTLVFYYPFAGRVREGFGRKLFVECTGEGILFIEANADVSLHQFHDYCSLQPPFPCMDQLLYDVPNSDGILDSPLLLIQVTRLKCGGFIFAISFNHTMCDGYGIVQFMRAIAEMAHGAHAPSVLPVWQRTVLNARDPPIVTYPHHEYDQVEDTNTTKIALNDMVHRSFFFGPTEISTIRKTLPIHLRHCSTFELLSAYIWRLRTISLQLRPKEEVRFLCLVNLRFKFNSLPSGYYGNAFAFPAAVTTADKLCQNPLGYAIELVKKAKAEMTEEYIKSVADLMVIKGRPHCTAIGSFLVSDLKKVGFGEVDFGWGKPIYGGLTMGGVGRIPGFISYFIPFNNRVGEKGIVMPICLPTPVMQRFVIELDALLKVKQPIGIENHKRITNIKSAL</sequence>
<evidence type="ECO:0000313" key="3">
    <source>
        <dbReference type="EMBL" id="CAK9315638.1"/>
    </source>
</evidence>
<proteinExistence type="inferred from homology"/>
<dbReference type="Gene3D" id="3.30.559.10">
    <property type="entry name" value="Chloramphenicol acetyltransferase-like domain"/>
    <property type="match status" value="2"/>
</dbReference>
<evidence type="ECO:0000313" key="4">
    <source>
        <dbReference type="Proteomes" id="UP001642487"/>
    </source>
</evidence>
<dbReference type="Proteomes" id="UP001642487">
    <property type="component" value="Chromosome 2"/>
</dbReference>
<comment type="similarity">
    <text evidence="1">Belongs to the plant acyltransferase family.</text>
</comment>
<dbReference type="Pfam" id="PF02458">
    <property type="entry name" value="Transferase"/>
    <property type="match status" value="1"/>
</dbReference>
<dbReference type="PANTHER" id="PTHR31147">
    <property type="entry name" value="ACYL TRANSFERASE 4"/>
    <property type="match status" value="1"/>
</dbReference>
<dbReference type="InterPro" id="IPR023213">
    <property type="entry name" value="CAT-like_dom_sf"/>
</dbReference>
<protein>
    <recommendedName>
        <fullName evidence="5">Benzyl alcohol O-benzoyltransferase</fullName>
    </recommendedName>
</protein>
<keyword evidence="4" id="KW-1185">Reference proteome</keyword>
<evidence type="ECO:0000256" key="1">
    <source>
        <dbReference type="ARBA" id="ARBA00009861"/>
    </source>
</evidence>
<keyword evidence="2" id="KW-0808">Transferase</keyword>
<dbReference type="EMBL" id="OZ021736">
    <property type="protein sequence ID" value="CAK9315638.1"/>
    <property type="molecule type" value="Genomic_DNA"/>
</dbReference>
<evidence type="ECO:0000256" key="2">
    <source>
        <dbReference type="ARBA" id="ARBA00022679"/>
    </source>
</evidence>